<dbReference type="InterPro" id="IPR018060">
    <property type="entry name" value="HTH_AraC"/>
</dbReference>
<dbReference type="InterPro" id="IPR018062">
    <property type="entry name" value="HTH_AraC-typ_CS"/>
</dbReference>
<dbReference type="RefSeq" id="WP_110789830.1">
    <property type="nucleotide sequence ID" value="NZ_QJRY01000001.1"/>
</dbReference>
<dbReference type="PANTHER" id="PTHR46796:SF14">
    <property type="entry name" value="TRANSCRIPTIONAL REGULATORY PROTEIN"/>
    <property type="match status" value="1"/>
</dbReference>
<comment type="caution">
    <text evidence="5">The sequence shown here is derived from an EMBL/GenBank/DDBJ whole genome shotgun (WGS) entry which is preliminary data.</text>
</comment>
<dbReference type="Gene3D" id="1.10.10.60">
    <property type="entry name" value="Homeodomain-like"/>
    <property type="match status" value="1"/>
</dbReference>
<evidence type="ECO:0000313" key="5">
    <source>
        <dbReference type="EMBL" id="PYB77395.1"/>
    </source>
</evidence>
<dbReference type="Proteomes" id="UP000247536">
    <property type="component" value="Unassembled WGS sequence"/>
</dbReference>
<protein>
    <submittedName>
        <fullName evidence="5">AraC family transcriptional regulator</fullName>
    </submittedName>
</protein>
<dbReference type="PROSITE" id="PS01124">
    <property type="entry name" value="HTH_ARAC_FAMILY_2"/>
    <property type="match status" value="1"/>
</dbReference>
<keyword evidence="1" id="KW-0805">Transcription regulation</keyword>
<evidence type="ECO:0000259" key="4">
    <source>
        <dbReference type="PROSITE" id="PS01124"/>
    </source>
</evidence>
<dbReference type="InterPro" id="IPR050204">
    <property type="entry name" value="AraC_XylS_family_regulators"/>
</dbReference>
<dbReference type="SMART" id="SM00342">
    <property type="entry name" value="HTH_ARAC"/>
    <property type="match status" value="1"/>
</dbReference>
<evidence type="ECO:0000256" key="1">
    <source>
        <dbReference type="ARBA" id="ARBA00023015"/>
    </source>
</evidence>
<dbReference type="Pfam" id="PF12833">
    <property type="entry name" value="HTH_18"/>
    <property type="match status" value="1"/>
</dbReference>
<sequence length="183" mass="20317">MSALPFQIDDSLHRAPIGASSLASQHHQLSRLLAHAMSLVEQNEDTAMDLIRKASALVGSPDLLETPEPSTRGGLAPWQVGRVKRHIDKELAGRINIDELAQITRLSTSYFSAAFRASFGTSPHDYICRRRIGRAKQLMLTTDTPLCEIALDCGFADQSHLCRVFRRVTGQTPAAWRRSRRIA</sequence>
<accession>A0ABX5NW48</accession>
<proteinExistence type="predicted"/>
<feature type="domain" description="HTH araC/xylS-type" evidence="4">
    <location>
        <begin position="81"/>
        <end position="179"/>
    </location>
</feature>
<keyword evidence="3" id="KW-0804">Transcription</keyword>
<dbReference type="PANTHER" id="PTHR46796">
    <property type="entry name" value="HTH-TYPE TRANSCRIPTIONAL ACTIVATOR RHAS-RELATED"/>
    <property type="match status" value="1"/>
</dbReference>
<keyword evidence="6" id="KW-1185">Reference proteome</keyword>
<organism evidence="5 6">
    <name type="scientific">Rhizobium wuzhouense</name>
    <dbReference type="NCBI Taxonomy" id="1986026"/>
    <lineage>
        <taxon>Bacteria</taxon>
        <taxon>Pseudomonadati</taxon>
        <taxon>Pseudomonadota</taxon>
        <taxon>Alphaproteobacteria</taxon>
        <taxon>Hyphomicrobiales</taxon>
        <taxon>Rhizobiaceae</taxon>
        <taxon>Rhizobium/Agrobacterium group</taxon>
        <taxon>Rhizobium</taxon>
    </lineage>
</organism>
<gene>
    <name evidence="5" type="ORF">DMY87_03265</name>
</gene>
<dbReference type="PROSITE" id="PS00041">
    <property type="entry name" value="HTH_ARAC_FAMILY_1"/>
    <property type="match status" value="1"/>
</dbReference>
<keyword evidence="2" id="KW-0238">DNA-binding</keyword>
<dbReference type="InterPro" id="IPR009057">
    <property type="entry name" value="Homeodomain-like_sf"/>
</dbReference>
<reference evidence="5 6" key="1">
    <citation type="submission" date="2018-06" db="EMBL/GenBank/DDBJ databases">
        <title>Rhizobium wuzhouense sp. nov., isolated from roots of Oryza officinalis.</title>
        <authorList>
            <person name="Yuan T."/>
        </authorList>
    </citation>
    <scope>NUCLEOTIDE SEQUENCE [LARGE SCALE GENOMIC DNA]</scope>
    <source>
        <strain evidence="5 6">W44</strain>
    </source>
</reference>
<evidence type="ECO:0000256" key="2">
    <source>
        <dbReference type="ARBA" id="ARBA00023125"/>
    </source>
</evidence>
<evidence type="ECO:0000313" key="6">
    <source>
        <dbReference type="Proteomes" id="UP000247536"/>
    </source>
</evidence>
<dbReference type="EMBL" id="QJRY01000001">
    <property type="protein sequence ID" value="PYB77395.1"/>
    <property type="molecule type" value="Genomic_DNA"/>
</dbReference>
<dbReference type="SUPFAM" id="SSF46689">
    <property type="entry name" value="Homeodomain-like"/>
    <property type="match status" value="2"/>
</dbReference>
<name>A0ABX5NW48_9HYPH</name>
<evidence type="ECO:0000256" key="3">
    <source>
        <dbReference type="ARBA" id="ARBA00023163"/>
    </source>
</evidence>